<keyword evidence="4" id="KW-0328">Glycosyltransferase</keyword>
<dbReference type="PANTHER" id="PTHR32282:SF32">
    <property type="entry name" value="PENICILLIN-BINDING PROTEIN 2A"/>
    <property type="match status" value="1"/>
</dbReference>
<evidence type="ECO:0000256" key="7">
    <source>
        <dbReference type="ARBA" id="ARBA00022801"/>
    </source>
</evidence>
<sequence>MKSNNWKHTLRNWLENIYYYFDIFARVMKSLLGVFIFLFVVAGALAGGLAAGYFASLVDGDIPSQEVMAEEVTQYSITSTAHYADGSLISELRSDLVRTPTTIDKVSPEFIDALVAVEDEYFLEHEGIVPKAIVRAMLQEFTGSESQTGGSTLTQQVIKQQLLSNEATHKRKVNEILLALRLENFMDKEQILEAYINVSPFGRNNRGQNIAGIQEATEGIFGIQPDELNLPQAAFIAGLPQSPIAYSPYNQDGSIKEDLSRGLARKDIVLFNMYREDYITLEEFEEARDYDLEPDFIPRQEDEDGSERQFYVYDLAEKEARDIIINQIIETSDYSPEEVQEDNELAEEIYNQADTMMRSQGIKIYTTIDKDLHTAINQAAQAQIDSLGSEKTITYTNSDGETVTESFPIQLGATVIENETGRVLAFVGGRDYDYSNYNIPFDSRRSSGSTLKPLVAYGPALAEHIITPQTVIPDTPFSVPSGGGTHAISNYGETTNQWRPAEDWLPKSQNIPASRVFMELLENDIDVEQYVRRLGLGQDAISSDEFNNPSLALGGVTHGPTVTELTAAYAALANNGVFNPPHVIDRIEDANGNVLYETSENNEPSRVWSEASNYLLVDMLRGVTHSDIGTGSEIPGNLQFDADLLSKSGTSSEYKDVWFVGSTPNVSLGTWLGYDNQNISVEYDYGVHPSVRTRRLWANLLNTIYQTNADLIGLGEEFYMPEDKLTTETISTQTGMKTGRVELPDGKVVNLGGPTTEALFDAENVPGTTVYDFTVQATSSELDNFWSGRANRNTRGSSSNTNGSSSGSSSGGSDGQEDTDDDQEDGQDQAGEEENAGNDQDDDASSIESTLRNFIDSIIGGNDDQDEDDEE</sequence>
<feature type="compositionally biased region" description="Acidic residues" evidence="16">
    <location>
        <begin position="815"/>
        <end position="845"/>
    </location>
</feature>
<dbReference type="RefSeq" id="WP_003778786.1">
    <property type="nucleotide sequence ID" value="NZ_JH992961.1"/>
</dbReference>
<dbReference type="GO" id="GO:0008955">
    <property type="term" value="F:peptidoglycan glycosyltransferase activity"/>
    <property type="evidence" value="ECO:0007669"/>
    <property type="project" value="UniProtKB-EC"/>
</dbReference>
<dbReference type="PANTHER" id="PTHR32282">
    <property type="entry name" value="BINDING PROTEIN TRANSPEPTIDASE, PUTATIVE-RELATED"/>
    <property type="match status" value="1"/>
</dbReference>
<dbReference type="eggNOG" id="COG0744">
    <property type="taxonomic scope" value="Bacteria"/>
</dbReference>
<keyword evidence="21" id="KW-1185">Reference proteome</keyword>
<evidence type="ECO:0000256" key="6">
    <source>
        <dbReference type="ARBA" id="ARBA00022692"/>
    </source>
</evidence>
<evidence type="ECO:0000256" key="17">
    <source>
        <dbReference type="SAM" id="Phobius"/>
    </source>
</evidence>
<evidence type="ECO:0000259" key="19">
    <source>
        <dbReference type="Pfam" id="PF00912"/>
    </source>
</evidence>
<keyword evidence="6 17" id="KW-0812">Transmembrane</keyword>
<dbReference type="PATRIC" id="fig|883081.3.peg.1398"/>
<dbReference type="STRING" id="883081.HMPREF9698_01220"/>
<accession>K9E777</accession>
<keyword evidence="2" id="KW-0121">Carboxypeptidase</keyword>
<feature type="region of interest" description="Disordered" evidence="16">
    <location>
        <begin position="786"/>
        <end position="871"/>
    </location>
</feature>
<evidence type="ECO:0000256" key="3">
    <source>
        <dbReference type="ARBA" id="ARBA00022670"/>
    </source>
</evidence>
<feature type="domain" description="Penicillin-binding protein transpeptidase" evidence="18">
    <location>
        <begin position="412"/>
        <end position="664"/>
    </location>
</feature>
<evidence type="ECO:0000256" key="15">
    <source>
        <dbReference type="ARBA" id="ARBA00049902"/>
    </source>
</evidence>
<dbReference type="Gene3D" id="1.10.3810.10">
    <property type="entry name" value="Biosynthetic peptidoglycan transglycosylase-like"/>
    <property type="match status" value="1"/>
</dbReference>
<dbReference type="Proteomes" id="UP000009875">
    <property type="component" value="Unassembled WGS sequence"/>
</dbReference>
<evidence type="ECO:0000313" key="21">
    <source>
        <dbReference type="Proteomes" id="UP000009875"/>
    </source>
</evidence>
<dbReference type="InterPro" id="IPR001460">
    <property type="entry name" value="PCN-bd_Tpept"/>
</dbReference>
<evidence type="ECO:0000256" key="5">
    <source>
        <dbReference type="ARBA" id="ARBA00022679"/>
    </source>
</evidence>
<evidence type="ECO:0000256" key="13">
    <source>
        <dbReference type="ARBA" id="ARBA00023316"/>
    </source>
</evidence>
<dbReference type="Pfam" id="PF00912">
    <property type="entry name" value="Transgly"/>
    <property type="match status" value="1"/>
</dbReference>
<evidence type="ECO:0000256" key="16">
    <source>
        <dbReference type="SAM" id="MobiDB-lite"/>
    </source>
</evidence>
<keyword evidence="11 17" id="KW-0472">Membrane</keyword>
<dbReference type="InterPro" id="IPR050396">
    <property type="entry name" value="Glycosyltr_51/Transpeptidase"/>
</dbReference>
<keyword evidence="9" id="KW-0573">Peptidoglycan synthesis</keyword>
<dbReference type="Gene3D" id="3.40.710.10">
    <property type="entry name" value="DD-peptidase/beta-lactamase superfamily"/>
    <property type="match status" value="1"/>
</dbReference>
<feature type="transmembrane region" description="Helical" evidence="17">
    <location>
        <begin position="31"/>
        <end position="55"/>
    </location>
</feature>
<evidence type="ECO:0000256" key="4">
    <source>
        <dbReference type="ARBA" id="ARBA00022676"/>
    </source>
</evidence>
<dbReference type="InterPro" id="IPR001264">
    <property type="entry name" value="Glyco_trans_51"/>
</dbReference>
<comment type="catalytic activity">
    <reaction evidence="15">
        <text>[GlcNAc-(1-&gt;4)-Mur2Ac(oyl-L-Ala-gamma-D-Glu-L-Lys-D-Ala-D-Ala)](n)-di-trans,octa-cis-undecaprenyl diphosphate + beta-D-GlcNAc-(1-&gt;4)-Mur2Ac(oyl-L-Ala-gamma-D-Glu-L-Lys-D-Ala-D-Ala)-di-trans,octa-cis-undecaprenyl diphosphate = [GlcNAc-(1-&gt;4)-Mur2Ac(oyl-L-Ala-gamma-D-Glu-L-Lys-D-Ala-D-Ala)](n+1)-di-trans,octa-cis-undecaprenyl diphosphate + di-trans,octa-cis-undecaprenyl diphosphate + H(+)</text>
        <dbReference type="Rhea" id="RHEA:23708"/>
        <dbReference type="Rhea" id="RHEA-COMP:9602"/>
        <dbReference type="Rhea" id="RHEA-COMP:9603"/>
        <dbReference type="ChEBI" id="CHEBI:15378"/>
        <dbReference type="ChEBI" id="CHEBI:58405"/>
        <dbReference type="ChEBI" id="CHEBI:60033"/>
        <dbReference type="ChEBI" id="CHEBI:78435"/>
        <dbReference type="EC" id="2.4.99.28"/>
    </reaction>
</comment>
<dbReference type="GO" id="GO:0009252">
    <property type="term" value="P:peptidoglycan biosynthetic process"/>
    <property type="evidence" value="ECO:0007669"/>
    <property type="project" value="UniProtKB-KW"/>
</dbReference>
<protein>
    <submittedName>
        <fullName evidence="20">Uncharacterized protein</fullName>
    </submittedName>
</protein>
<evidence type="ECO:0000256" key="8">
    <source>
        <dbReference type="ARBA" id="ARBA00022960"/>
    </source>
</evidence>
<evidence type="ECO:0000256" key="12">
    <source>
        <dbReference type="ARBA" id="ARBA00023268"/>
    </source>
</evidence>
<dbReference type="GO" id="GO:0008658">
    <property type="term" value="F:penicillin binding"/>
    <property type="evidence" value="ECO:0007669"/>
    <property type="project" value="InterPro"/>
</dbReference>
<keyword evidence="5" id="KW-0808">Transferase</keyword>
<keyword evidence="3" id="KW-0645">Protease</keyword>
<keyword evidence="10 17" id="KW-1133">Transmembrane helix</keyword>
<dbReference type="GO" id="GO:0030288">
    <property type="term" value="C:outer membrane-bounded periplasmic space"/>
    <property type="evidence" value="ECO:0007669"/>
    <property type="project" value="TreeGrafter"/>
</dbReference>
<keyword evidence="7" id="KW-0378">Hydrolase</keyword>
<dbReference type="GO" id="GO:0006508">
    <property type="term" value="P:proteolysis"/>
    <property type="evidence" value="ECO:0007669"/>
    <property type="project" value="UniProtKB-KW"/>
</dbReference>
<dbReference type="GO" id="GO:0009002">
    <property type="term" value="F:serine-type D-Ala-D-Ala carboxypeptidase activity"/>
    <property type="evidence" value="ECO:0007669"/>
    <property type="project" value="UniProtKB-EC"/>
</dbReference>
<gene>
    <name evidence="20" type="ORF">HMPREF9698_01220</name>
</gene>
<dbReference type="InterPro" id="IPR036950">
    <property type="entry name" value="PBP_transglycosylase"/>
</dbReference>
<keyword evidence="13" id="KW-0961">Cell wall biogenesis/degradation</keyword>
<evidence type="ECO:0000256" key="11">
    <source>
        <dbReference type="ARBA" id="ARBA00023136"/>
    </source>
</evidence>
<proteinExistence type="predicted"/>
<keyword evidence="8" id="KW-0133">Cell shape</keyword>
<dbReference type="Gene3D" id="3.40.50.12800">
    <property type="match status" value="1"/>
</dbReference>
<dbReference type="GO" id="GO:0071555">
    <property type="term" value="P:cell wall organization"/>
    <property type="evidence" value="ECO:0007669"/>
    <property type="project" value="UniProtKB-KW"/>
</dbReference>
<dbReference type="InterPro" id="IPR012338">
    <property type="entry name" value="Beta-lactam/transpept-like"/>
</dbReference>
<evidence type="ECO:0000256" key="2">
    <source>
        <dbReference type="ARBA" id="ARBA00022645"/>
    </source>
</evidence>
<dbReference type="AlphaFoldDB" id="K9E777"/>
<name>K9E777_9LACT</name>
<dbReference type="Pfam" id="PF00905">
    <property type="entry name" value="Transpeptidase"/>
    <property type="match status" value="1"/>
</dbReference>
<dbReference type="GO" id="GO:0008360">
    <property type="term" value="P:regulation of cell shape"/>
    <property type="evidence" value="ECO:0007669"/>
    <property type="project" value="UniProtKB-KW"/>
</dbReference>
<comment type="caution">
    <text evidence="20">The sequence shown here is derived from an EMBL/GenBank/DDBJ whole genome shotgun (WGS) entry which is preliminary data.</text>
</comment>
<dbReference type="EMBL" id="AGXA01000027">
    <property type="protein sequence ID" value="EKU93024.1"/>
    <property type="molecule type" value="Genomic_DNA"/>
</dbReference>
<feature type="domain" description="Glycosyl transferase family 51" evidence="19">
    <location>
        <begin position="86"/>
        <end position="273"/>
    </location>
</feature>
<keyword evidence="1" id="KW-1003">Cell membrane</keyword>
<evidence type="ECO:0000259" key="18">
    <source>
        <dbReference type="Pfam" id="PF00905"/>
    </source>
</evidence>
<dbReference type="InterPro" id="IPR023346">
    <property type="entry name" value="Lysozyme-like_dom_sf"/>
</dbReference>
<evidence type="ECO:0000313" key="20">
    <source>
        <dbReference type="EMBL" id="EKU93024.1"/>
    </source>
</evidence>
<comment type="catalytic activity">
    <reaction evidence="14">
        <text>Preferential cleavage: (Ac)2-L-Lys-D-Ala-|-D-Ala. Also transpeptidation of peptidyl-alanyl moieties that are N-acyl substituents of D-alanine.</text>
        <dbReference type="EC" id="3.4.16.4"/>
    </reaction>
</comment>
<evidence type="ECO:0000256" key="14">
    <source>
        <dbReference type="ARBA" id="ARBA00034000"/>
    </source>
</evidence>
<dbReference type="Gene3D" id="3.90.1310.40">
    <property type="match status" value="1"/>
</dbReference>
<evidence type="ECO:0000256" key="9">
    <source>
        <dbReference type="ARBA" id="ARBA00022984"/>
    </source>
</evidence>
<evidence type="ECO:0000256" key="1">
    <source>
        <dbReference type="ARBA" id="ARBA00022475"/>
    </source>
</evidence>
<evidence type="ECO:0000256" key="10">
    <source>
        <dbReference type="ARBA" id="ARBA00022989"/>
    </source>
</evidence>
<dbReference type="OrthoDB" id="9766909at2"/>
<organism evidence="20 21">
    <name type="scientific">Alloiococcus otitis ATCC 51267</name>
    <dbReference type="NCBI Taxonomy" id="883081"/>
    <lineage>
        <taxon>Bacteria</taxon>
        <taxon>Bacillati</taxon>
        <taxon>Bacillota</taxon>
        <taxon>Bacilli</taxon>
        <taxon>Lactobacillales</taxon>
        <taxon>Carnobacteriaceae</taxon>
        <taxon>Alloiococcus</taxon>
    </lineage>
</organism>
<dbReference type="SUPFAM" id="SSF53955">
    <property type="entry name" value="Lysozyme-like"/>
    <property type="match status" value="1"/>
</dbReference>
<dbReference type="SUPFAM" id="SSF56601">
    <property type="entry name" value="beta-lactamase/transpeptidase-like"/>
    <property type="match status" value="1"/>
</dbReference>
<reference evidence="20 21" key="1">
    <citation type="submission" date="2012-09" db="EMBL/GenBank/DDBJ databases">
        <title>The Genome Sequence of Alloiococcus otitis ATCC 51267.</title>
        <authorList>
            <consortium name="The Broad Institute Genome Sequencing Platform"/>
            <person name="Earl A."/>
            <person name="Ward D."/>
            <person name="Feldgarden M."/>
            <person name="Gevers D."/>
            <person name="Huys G."/>
            <person name="Walker B."/>
            <person name="Young S.K."/>
            <person name="Zeng Q."/>
            <person name="Gargeya S."/>
            <person name="Fitzgerald M."/>
            <person name="Haas B."/>
            <person name="Abouelleil A."/>
            <person name="Alvarado L."/>
            <person name="Arachchi H.M."/>
            <person name="Berlin A.M."/>
            <person name="Chapman S.B."/>
            <person name="Goldberg J."/>
            <person name="Griggs A."/>
            <person name="Gujja S."/>
            <person name="Hansen M."/>
            <person name="Howarth C."/>
            <person name="Imamovic A."/>
            <person name="Larimer J."/>
            <person name="McCowen C."/>
            <person name="Montmayeur A."/>
            <person name="Murphy C."/>
            <person name="Neiman D."/>
            <person name="Pearson M."/>
            <person name="Priest M."/>
            <person name="Roberts A."/>
            <person name="Saif S."/>
            <person name="Shea T."/>
            <person name="Sisk P."/>
            <person name="Sykes S."/>
            <person name="Wortman J."/>
            <person name="Nusbaum C."/>
            <person name="Birren B."/>
        </authorList>
    </citation>
    <scope>NUCLEOTIDE SEQUENCE [LARGE SCALE GENOMIC DNA]</scope>
    <source>
        <strain evidence="20 21">ATCC 51267</strain>
    </source>
</reference>
<keyword evidence="12" id="KW-0511">Multifunctional enzyme</keyword>
<dbReference type="HOGENOM" id="CLU_006354_2_0_9"/>
<feature type="compositionally biased region" description="Low complexity" evidence="16">
    <location>
        <begin position="787"/>
        <end position="808"/>
    </location>
</feature>